<proteinExistence type="predicted"/>
<protein>
    <submittedName>
        <fullName evidence="1">Uncharacterized protein</fullName>
    </submittedName>
</protein>
<sequence length="89" mass="10284">MTCGLSSILDLDSNEIESSQKHLFTEEAWESIFTKYNSCKWKLPPFPNKLKQVWDTIINICSNENDSSNAKKFLYKMKLNESTSKDQDG</sequence>
<dbReference type="OrthoDB" id="2275406at2759"/>
<evidence type="ECO:0000313" key="1">
    <source>
        <dbReference type="EMBL" id="RCH81364.1"/>
    </source>
</evidence>
<evidence type="ECO:0000313" key="2">
    <source>
        <dbReference type="Proteomes" id="UP000252139"/>
    </source>
</evidence>
<dbReference type="EMBL" id="PJQL01003469">
    <property type="protein sequence ID" value="RCH81364.1"/>
    <property type="molecule type" value="Genomic_DNA"/>
</dbReference>
<name>A0A367IUK6_RHIAZ</name>
<dbReference type="Proteomes" id="UP000252139">
    <property type="component" value="Unassembled WGS sequence"/>
</dbReference>
<accession>A0A367IUK6</accession>
<gene>
    <name evidence="1" type="ORF">CU097_004188</name>
</gene>
<comment type="caution">
    <text evidence="1">The sequence shown here is derived from an EMBL/GenBank/DDBJ whole genome shotgun (WGS) entry which is preliminary data.</text>
</comment>
<keyword evidence="2" id="KW-1185">Reference proteome</keyword>
<organism evidence="1 2">
    <name type="scientific">Rhizopus azygosporus</name>
    <name type="common">Rhizopus microsporus var. azygosporus</name>
    <dbReference type="NCBI Taxonomy" id="86630"/>
    <lineage>
        <taxon>Eukaryota</taxon>
        <taxon>Fungi</taxon>
        <taxon>Fungi incertae sedis</taxon>
        <taxon>Mucoromycota</taxon>
        <taxon>Mucoromycotina</taxon>
        <taxon>Mucoromycetes</taxon>
        <taxon>Mucorales</taxon>
        <taxon>Mucorineae</taxon>
        <taxon>Rhizopodaceae</taxon>
        <taxon>Rhizopus</taxon>
    </lineage>
</organism>
<feature type="non-terminal residue" evidence="1">
    <location>
        <position position="89"/>
    </location>
</feature>
<reference evidence="1 2" key="1">
    <citation type="journal article" date="2018" name="G3 (Bethesda)">
        <title>Phylogenetic and Phylogenomic Definition of Rhizopus Species.</title>
        <authorList>
            <person name="Gryganskyi A.P."/>
            <person name="Golan J."/>
            <person name="Dolatabadi S."/>
            <person name="Mondo S."/>
            <person name="Robb S."/>
            <person name="Idnurm A."/>
            <person name="Muszewska A."/>
            <person name="Steczkiewicz K."/>
            <person name="Masonjones S."/>
            <person name="Liao H.L."/>
            <person name="Gajdeczka M.T."/>
            <person name="Anike F."/>
            <person name="Vuek A."/>
            <person name="Anishchenko I.M."/>
            <person name="Voigt K."/>
            <person name="de Hoog G.S."/>
            <person name="Smith M.E."/>
            <person name="Heitman J."/>
            <person name="Vilgalys R."/>
            <person name="Stajich J.E."/>
        </authorList>
    </citation>
    <scope>NUCLEOTIDE SEQUENCE [LARGE SCALE GENOMIC DNA]</scope>
    <source>
        <strain evidence="1 2">CBS 357.93</strain>
    </source>
</reference>
<dbReference type="AlphaFoldDB" id="A0A367IUK6"/>